<sequence>MGKDSTTEVDVFAGICGFTTTIKIKPEPGYMARLSIESQCPNYKKVAAALGTEPLNVMDELFKKGQSKVLGACKVNIPHVSCPVPAAILKALEVGVGLALPSDPKITFKS</sequence>
<dbReference type="Proteomes" id="UP000000442">
    <property type="component" value="Chromosome"/>
</dbReference>
<dbReference type="eggNOG" id="ENOG50331XD">
    <property type="taxonomic scope" value="Bacteria"/>
</dbReference>
<dbReference type="EMBL" id="CP001087">
    <property type="protein sequence ID" value="ACN16954.1"/>
    <property type="molecule type" value="Genomic_DNA"/>
</dbReference>
<dbReference type="RefSeq" id="WP_015905697.1">
    <property type="nucleotide sequence ID" value="NC_012108.1"/>
</dbReference>
<reference evidence="1 2" key="1">
    <citation type="journal article" date="2009" name="Environ. Microbiol.">
        <title>Genome sequence of Desulfobacterium autotrophicum HRM2, a marine sulfate reducer oxidizing organic carbon completely to carbon dioxide.</title>
        <authorList>
            <person name="Strittmatter A.W."/>
            <person name="Liesegang H."/>
            <person name="Rabus R."/>
            <person name="Decker I."/>
            <person name="Amann J."/>
            <person name="Andres S."/>
            <person name="Henne A."/>
            <person name="Fricke W.F."/>
            <person name="Martinez-Arias R."/>
            <person name="Bartels D."/>
            <person name="Goesmann A."/>
            <person name="Krause L."/>
            <person name="Puehler A."/>
            <person name="Klenk H.P."/>
            <person name="Richter M."/>
            <person name="Schuler M."/>
            <person name="Gloeckner F.O."/>
            <person name="Meyerdierks A."/>
            <person name="Gottschalk G."/>
            <person name="Amann R."/>
        </authorList>
    </citation>
    <scope>NUCLEOTIDE SEQUENCE [LARGE SCALE GENOMIC DNA]</scope>
    <source>
        <strain evidence="2">ATCC 43914 / DSM 3382 / HRM2</strain>
    </source>
</reference>
<dbReference type="Pfam" id="PF22263">
    <property type="entry name" value="DUF6951"/>
    <property type="match status" value="1"/>
</dbReference>
<name>C0QBF2_DESAH</name>
<keyword evidence="2" id="KW-1185">Reference proteome</keyword>
<proteinExistence type="predicted"/>
<evidence type="ECO:0000313" key="1">
    <source>
        <dbReference type="EMBL" id="ACN16954.1"/>
    </source>
</evidence>
<dbReference type="STRING" id="177437.HRM2_38960"/>
<dbReference type="OrthoDB" id="1807880at2"/>
<gene>
    <name evidence="1" type="ordered locus">HRM2_38960</name>
</gene>
<accession>C0QBF2</accession>
<evidence type="ECO:0000313" key="2">
    <source>
        <dbReference type="Proteomes" id="UP000000442"/>
    </source>
</evidence>
<dbReference type="InterPro" id="IPR054227">
    <property type="entry name" value="DUF6951"/>
</dbReference>
<dbReference type="HOGENOM" id="CLU_176722_0_0_7"/>
<dbReference type="KEGG" id="dat:HRM2_38960"/>
<protein>
    <submittedName>
        <fullName evidence="1">Uncharacterized protein</fullName>
    </submittedName>
</protein>
<dbReference type="AlphaFoldDB" id="C0QBF2"/>
<organism evidence="1 2">
    <name type="scientific">Desulforapulum autotrophicum (strain ATCC 43914 / DSM 3382 / VKM B-1955 / HRM2)</name>
    <name type="common">Desulfobacterium autotrophicum</name>
    <dbReference type="NCBI Taxonomy" id="177437"/>
    <lineage>
        <taxon>Bacteria</taxon>
        <taxon>Pseudomonadati</taxon>
        <taxon>Thermodesulfobacteriota</taxon>
        <taxon>Desulfobacteria</taxon>
        <taxon>Desulfobacterales</taxon>
        <taxon>Desulfobacteraceae</taxon>
        <taxon>Desulforapulum</taxon>
    </lineage>
</organism>